<accession>A0A1A6C5W4</accession>
<comment type="caution">
    <text evidence="5">The sequence shown here is derived from an EMBL/GenBank/DDBJ whole genome shotgun (WGS) entry which is preliminary data.</text>
</comment>
<dbReference type="SMART" id="SM00062">
    <property type="entry name" value="PBPb"/>
    <property type="match status" value="1"/>
</dbReference>
<name>A0A1A6C5W4_9GAMM</name>
<dbReference type="OrthoDB" id="9768183at2"/>
<feature type="chain" id="PRO_5008509318" evidence="3">
    <location>
        <begin position="29"/>
        <end position="290"/>
    </location>
</feature>
<evidence type="ECO:0000313" key="6">
    <source>
        <dbReference type="Proteomes" id="UP000029273"/>
    </source>
</evidence>
<keyword evidence="6" id="KW-1185">Reference proteome</keyword>
<dbReference type="NCBIfam" id="TIGR02995">
    <property type="entry name" value="ectoine_ehuB"/>
    <property type="match status" value="1"/>
</dbReference>
<evidence type="ECO:0000313" key="5">
    <source>
        <dbReference type="EMBL" id="OBS09948.1"/>
    </source>
</evidence>
<gene>
    <name evidence="5" type="ORF">Thpro_020998</name>
</gene>
<dbReference type="GO" id="GO:0033294">
    <property type="term" value="F:ectoine binding"/>
    <property type="evidence" value="ECO:0007669"/>
    <property type="project" value="InterPro"/>
</dbReference>
<keyword evidence="2 3" id="KW-0732">Signal</keyword>
<organism evidence="5 6">
    <name type="scientific">Acidihalobacter prosperus</name>
    <dbReference type="NCBI Taxonomy" id="160660"/>
    <lineage>
        <taxon>Bacteria</taxon>
        <taxon>Pseudomonadati</taxon>
        <taxon>Pseudomonadota</taxon>
        <taxon>Gammaproteobacteria</taxon>
        <taxon>Chromatiales</taxon>
        <taxon>Ectothiorhodospiraceae</taxon>
        <taxon>Acidihalobacter</taxon>
    </lineage>
</organism>
<evidence type="ECO:0000256" key="1">
    <source>
        <dbReference type="ARBA" id="ARBA00010333"/>
    </source>
</evidence>
<dbReference type="InterPro" id="IPR001638">
    <property type="entry name" value="Solute-binding_3/MltF_N"/>
</dbReference>
<dbReference type="SUPFAM" id="SSF53850">
    <property type="entry name" value="Periplasmic binding protein-like II"/>
    <property type="match status" value="1"/>
</dbReference>
<feature type="signal peptide" evidence="3">
    <location>
        <begin position="1"/>
        <end position="28"/>
    </location>
</feature>
<dbReference type="GO" id="GO:0051470">
    <property type="term" value="P:ectoine transmembrane transport"/>
    <property type="evidence" value="ECO:0007669"/>
    <property type="project" value="InterPro"/>
</dbReference>
<dbReference type="PANTHER" id="PTHR35936">
    <property type="entry name" value="MEMBRANE-BOUND LYTIC MUREIN TRANSGLYCOSYLASE F"/>
    <property type="match status" value="1"/>
</dbReference>
<evidence type="ECO:0000256" key="2">
    <source>
        <dbReference type="ARBA" id="ARBA00022729"/>
    </source>
</evidence>
<evidence type="ECO:0000256" key="3">
    <source>
        <dbReference type="SAM" id="SignalP"/>
    </source>
</evidence>
<dbReference type="Proteomes" id="UP000029273">
    <property type="component" value="Unassembled WGS sequence"/>
</dbReference>
<protein>
    <submittedName>
        <fullName evidence="5">Ectoine/hydroxyectoine ABC transporter substrate-binding protein EhuB</fullName>
    </submittedName>
</protein>
<comment type="similarity">
    <text evidence="1">Belongs to the bacterial solute-binding protein 3 family.</text>
</comment>
<dbReference type="EMBL" id="JQSG02000002">
    <property type="protein sequence ID" value="OBS09948.1"/>
    <property type="molecule type" value="Genomic_DNA"/>
</dbReference>
<dbReference type="PANTHER" id="PTHR35936:SF17">
    <property type="entry name" value="ARGININE-BINDING EXTRACELLULAR PROTEIN ARTP"/>
    <property type="match status" value="1"/>
</dbReference>
<feature type="domain" description="Solute-binding protein family 3/N-terminal" evidence="4">
    <location>
        <begin position="40"/>
        <end position="265"/>
    </location>
</feature>
<dbReference type="Pfam" id="PF00497">
    <property type="entry name" value="SBP_bac_3"/>
    <property type="match status" value="1"/>
</dbReference>
<reference evidence="5 6" key="1">
    <citation type="journal article" date="2014" name="Genome Announc.">
        <title>Draft Genome Sequence of the Iron-Oxidizing, Acidophilic, and Halotolerant 'Thiobacillus prosperus' Type Strain DSM 5130.</title>
        <authorList>
            <person name="Ossandon F.J."/>
            <person name="Cardenas J.P."/>
            <person name="Corbett M."/>
            <person name="Quatrini R."/>
            <person name="Holmes D.S."/>
            <person name="Watkin E."/>
        </authorList>
    </citation>
    <scope>NUCLEOTIDE SEQUENCE [LARGE SCALE GENOMIC DNA]</scope>
    <source>
        <strain evidence="5 6">DSM 5130</strain>
    </source>
</reference>
<evidence type="ECO:0000259" key="4">
    <source>
        <dbReference type="SMART" id="SM00062"/>
    </source>
</evidence>
<dbReference type="STRING" id="160660.BJI67_11115"/>
<sequence length="290" mass="31278">MMTSYKKRIASLLTLLSFSLIALPGAHAGGLLEKVEKTGTIKVGIANEIPYGYKGADGKVQGIAPNAAKHVLHEMGVKRIEWVILPFGALIPAVKAGRIDMASASQNVLPERCKQVTFSKVNSSYGEGLLVAKGNPHNIHSYEAFKDNPKLKLGIVTGADELNFAQSMGIPQSQIVMINANSDAIPALQAGRIDAYAATGLTVHNLAKRSPTVVGAEPFTQPIYHGKPTRSYGAFSFRKSDTAFIKRFDEKLAAYQKTEAWARDEMHYGLSHEDVEAARKASTAMLCAGH</sequence>
<proteinExistence type="inferred from homology"/>
<dbReference type="AlphaFoldDB" id="A0A1A6C5W4"/>
<dbReference type="InterPro" id="IPR014337">
    <property type="entry name" value="Ectoine_EhuB"/>
</dbReference>
<dbReference type="Gene3D" id="3.40.190.10">
    <property type="entry name" value="Periplasmic binding protein-like II"/>
    <property type="match status" value="2"/>
</dbReference>